<protein>
    <recommendedName>
        <fullName evidence="3 7">6,7-dimethyl-8-ribityllumazine synthase</fullName>
        <shortName evidence="7">DMRL synthase</shortName>
        <shortName evidence="7">LS</shortName>
        <shortName evidence="7">Lumazine synthase</shortName>
        <ecNumber evidence="3 7">2.5.1.78</ecNumber>
    </recommendedName>
</protein>
<keyword evidence="4 7" id="KW-0686">Riboflavin biosynthesis</keyword>
<dbReference type="InterPro" id="IPR036467">
    <property type="entry name" value="LS/RS_sf"/>
</dbReference>
<dbReference type="SUPFAM" id="SSF52121">
    <property type="entry name" value="Lumazine synthase"/>
    <property type="match status" value="1"/>
</dbReference>
<comment type="catalytic activity">
    <reaction evidence="6 7">
        <text>(2S)-2-hydroxy-3-oxobutyl phosphate + 5-amino-6-(D-ribitylamino)uracil = 6,7-dimethyl-8-(1-D-ribityl)lumazine + phosphate + 2 H2O + H(+)</text>
        <dbReference type="Rhea" id="RHEA:26152"/>
        <dbReference type="ChEBI" id="CHEBI:15377"/>
        <dbReference type="ChEBI" id="CHEBI:15378"/>
        <dbReference type="ChEBI" id="CHEBI:15934"/>
        <dbReference type="ChEBI" id="CHEBI:43474"/>
        <dbReference type="ChEBI" id="CHEBI:58201"/>
        <dbReference type="ChEBI" id="CHEBI:58830"/>
        <dbReference type="EC" id="2.5.1.78"/>
    </reaction>
</comment>
<feature type="binding site" evidence="7">
    <location>
        <begin position="86"/>
        <end position="88"/>
    </location>
    <ligand>
        <name>5-amino-6-(D-ribitylamino)uracil</name>
        <dbReference type="ChEBI" id="CHEBI:15934"/>
    </ligand>
</feature>
<dbReference type="CDD" id="cd09209">
    <property type="entry name" value="Lumazine_synthase-I"/>
    <property type="match status" value="1"/>
</dbReference>
<dbReference type="PANTHER" id="PTHR21058">
    <property type="entry name" value="6,7-DIMETHYL-8-RIBITYLLUMAZINE SYNTHASE DMRL SYNTHASE LUMAZINE SYNTHASE"/>
    <property type="match status" value="1"/>
</dbReference>
<evidence type="ECO:0000256" key="6">
    <source>
        <dbReference type="ARBA" id="ARBA00048785"/>
    </source>
</evidence>
<dbReference type="GO" id="GO:0009349">
    <property type="term" value="C:riboflavin synthase complex"/>
    <property type="evidence" value="ECO:0007669"/>
    <property type="project" value="UniProtKB-UniRule"/>
</dbReference>
<gene>
    <name evidence="7" type="primary">ribH</name>
    <name evidence="8" type="ORF">ABW22_00575</name>
</gene>
<proteinExistence type="inferred from homology"/>
<dbReference type="Gene3D" id="3.40.50.960">
    <property type="entry name" value="Lumazine/riboflavin synthase"/>
    <property type="match status" value="1"/>
</dbReference>
<evidence type="ECO:0000256" key="1">
    <source>
        <dbReference type="ARBA" id="ARBA00004917"/>
    </source>
</evidence>
<dbReference type="EC" id="2.5.1.78" evidence="3 7"/>
<feature type="binding site" evidence="7">
    <location>
        <position position="28"/>
    </location>
    <ligand>
        <name>5-amino-6-(D-ribitylamino)uracil</name>
        <dbReference type="ChEBI" id="CHEBI:15934"/>
    </ligand>
</feature>
<dbReference type="STRING" id="1123392.GCA_000376425_01810"/>
<keyword evidence="5 7" id="KW-0808">Transferase</keyword>
<feature type="binding site" evidence="7">
    <location>
        <position position="133"/>
    </location>
    <ligand>
        <name>(2S)-2-hydroxy-3-oxobutyl phosphate</name>
        <dbReference type="ChEBI" id="CHEBI:58830"/>
    </ligand>
</feature>
<keyword evidence="9" id="KW-1185">Reference proteome</keyword>
<dbReference type="UniPathway" id="UPA00275">
    <property type="reaction ID" value="UER00404"/>
</dbReference>
<feature type="binding site" evidence="7">
    <location>
        <begin position="62"/>
        <end position="64"/>
    </location>
    <ligand>
        <name>5-amino-6-(D-ribitylamino)uracil</name>
        <dbReference type="ChEBI" id="CHEBI:15934"/>
    </ligand>
</feature>
<sequence>MGTTDNISELDPVYQGAGLKIGIVMSRFNKDICEGLLSACEIELARLGVATDDVLLVDVPGALEHPLVLQKMAQSEKYDALIAIGAVVRGDTYHFEIVSNESARGILDVQLETGVPIANAILTVDTEEQGHARMAEKGRDAARVAIEMANLLKRL</sequence>
<dbReference type="PANTHER" id="PTHR21058:SF0">
    <property type="entry name" value="6,7-DIMETHYL-8-RIBITYLLUMAZINE SYNTHASE"/>
    <property type="match status" value="1"/>
</dbReference>
<dbReference type="Proteomes" id="UP000064243">
    <property type="component" value="Unassembled WGS sequence"/>
</dbReference>
<feature type="binding site" evidence="7">
    <location>
        <begin position="91"/>
        <end position="92"/>
    </location>
    <ligand>
        <name>(2S)-2-hydroxy-3-oxobutyl phosphate</name>
        <dbReference type="ChEBI" id="CHEBI:58830"/>
    </ligand>
</feature>
<evidence type="ECO:0000256" key="3">
    <source>
        <dbReference type="ARBA" id="ARBA00012664"/>
    </source>
</evidence>
<evidence type="ECO:0000313" key="8">
    <source>
        <dbReference type="EMBL" id="KVW99692.1"/>
    </source>
</evidence>
<comment type="caution">
    <text evidence="8">The sequence shown here is derived from an EMBL/GenBank/DDBJ whole genome shotgun (WGS) entry which is preliminary data.</text>
</comment>
<dbReference type="GO" id="GO:0005829">
    <property type="term" value="C:cytosol"/>
    <property type="evidence" value="ECO:0007669"/>
    <property type="project" value="TreeGrafter"/>
</dbReference>
<evidence type="ECO:0000313" key="9">
    <source>
        <dbReference type="Proteomes" id="UP000064243"/>
    </source>
</evidence>
<evidence type="ECO:0000256" key="4">
    <source>
        <dbReference type="ARBA" id="ARBA00022619"/>
    </source>
</evidence>
<evidence type="ECO:0000256" key="7">
    <source>
        <dbReference type="HAMAP-Rule" id="MF_00178"/>
    </source>
</evidence>
<dbReference type="HAMAP" id="MF_00178">
    <property type="entry name" value="Lumazine_synth"/>
    <property type="match status" value="1"/>
</dbReference>
<feature type="binding site" evidence="7">
    <location>
        <position position="119"/>
    </location>
    <ligand>
        <name>5-amino-6-(D-ribitylamino)uracil</name>
        <dbReference type="ChEBI" id="CHEBI:15934"/>
    </ligand>
</feature>
<name>A0A119CYF4_THIDE</name>
<dbReference type="OrthoDB" id="9809709at2"/>
<evidence type="ECO:0000256" key="2">
    <source>
        <dbReference type="ARBA" id="ARBA00007424"/>
    </source>
</evidence>
<reference evidence="8 9" key="1">
    <citation type="journal article" date="2015" name="Appl. Environ. Microbiol.">
        <title>Aerobic and Anaerobic Thiosulfate Oxidation by a Cold-Adapted, Subglacial Chemoautotroph.</title>
        <authorList>
            <person name="Harrold Z.R."/>
            <person name="Skidmore M.L."/>
            <person name="Hamilton T.L."/>
            <person name="Desch L."/>
            <person name="Amada K."/>
            <person name="van Gelder W."/>
            <person name="Glover K."/>
            <person name="Roden E.E."/>
            <person name="Boyd E.S."/>
        </authorList>
    </citation>
    <scope>NUCLEOTIDE SEQUENCE [LARGE SCALE GENOMIC DNA]</scope>
    <source>
        <strain evidence="8 9">RG</strain>
    </source>
</reference>
<comment type="pathway">
    <text evidence="1 7">Cofactor biosynthesis; riboflavin biosynthesis; riboflavin from 2-hydroxy-3-oxobutyl phosphate and 5-amino-6-(D-ribitylamino)uracil: step 1/2.</text>
</comment>
<dbReference type="InterPro" id="IPR002180">
    <property type="entry name" value="LS/RS"/>
</dbReference>
<organism evidence="8 9">
    <name type="scientific">Thiobacillus denitrificans</name>
    <dbReference type="NCBI Taxonomy" id="36861"/>
    <lineage>
        <taxon>Bacteria</taxon>
        <taxon>Pseudomonadati</taxon>
        <taxon>Pseudomonadota</taxon>
        <taxon>Betaproteobacteria</taxon>
        <taxon>Nitrosomonadales</taxon>
        <taxon>Thiobacillaceae</taxon>
        <taxon>Thiobacillus</taxon>
    </lineage>
</organism>
<dbReference type="InterPro" id="IPR034964">
    <property type="entry name" value="LS"/>
</dbReference>
<dbReference type="PATRIC" id="fig|36861.3.peg.1149"/>
<accession>A0A119CYF4</accession>
<feature type="active site" description="Proton donor" evidence="7">
    <location>
        <position position="94"/>
    </location>
</feature>
<dbReference type="NCBIfam" id="TIGR00114">
    <property type="entry name" value="lumazine-synth"/>
    <property type="match status" value="1"/>
</dbReference>
<dbReference type="GO" id="GO:0009231">
    <property type="term" value="P:riboflavin biosynthetic process"/>
    <property type="evidence" value="ECO:0007669"/>
    <property type="project" value="UniProtKB-UniRule"/>
</dbReference>
<dbReference type="Pfam" id="PF00885">
    <property type="entry name" value="DMRL_synthase"/>
    <property type="match status" value="1"/>
</dbReference>
<dbReference type="RefSeq" id="WP_059750865.1">
    <property type="nucleotide sequence ID" value="NZ_LDUG01000002.1"/>
</dbReference>
<dbReference type="AlphaFoldDB" id="A0A119CYF4"/>
<comment type="function">
    <text evidence="7">Catalyzes the formation of 6,7-dimethyl-8-ribityllumazine by condensation of 5-amino-6-(D-ribitylamino)uracil with 3,4-dihydroxy-2-butanone 4-phosphate. This is the penultimate step in the biosynthesis of riboflavin.</text>
</comment>
<dbReference type="GO" id="GO:0000906">
    <property type="term" value="F:6,7-dimethyl-8-ribityllumazine synthase activity"/>
    <property type="evidence" value="ECO:0007669"/>
    <property type="project" value="UniProtKB-UniRule"/>
</dbReference>
<comment type="similarity">
    <text evidence="2 7">Belongs to the DMRL synthase family.</text>
</comment>
<dbReference type="EMBL" id="LDUG01000002">
    <property type="protein sequence ID" value="KVW99692.1"/>
    <property type="molecule type" value="Genomic_DNA"/>
</dbReference>
<evidence type="ECO:0000256" key="5">
    <source>
        <dbReference type="ARBA" id="ARBA00022679"/>
    </source>
</evidence>